<dbReference type="InterPro" id="IPR047021">
    <property type="entry name" value="REXO1/3/4-like"/>
</dbReference>
<dbReference type="EMBL" id="KZ821246">
    <property type="protein sequence ID" value="PYH43178.1"/>
    <property type="molecule type" value="Genomic_DNA"/>
</dbReference>
<dbReference type="InterPro" id="IPR013520">
    <property type="entry name" value="Ribonucl_H"/>
</dbReference>
<organism evidence="6 7">
    <name type="scientific">Aspergillus saccharolyticus JOP 1030-1</name>
    <dbReference type="NCBI Taxonomy" id="1450539"/>
    <lineage>
        <taxon>Eukaryota</taxon>
        <taxon>Fungi</taxon>
        <taxon>Dikarya</taxon>
        <taxon>Ascomycota</taxon>
        <taxon>Pezizomycotina</taxon>
        <taxon>Eurotiomycetes</taxon>
        <taxon>Eurotiomycetidae</taxon>
        <taxon>Eurotiales</taxon>
        <taxon>Aspergillaceae</taxon>
        <taxon>Aspergillus</taxon>
        <taxon>Aspergillus subgen. Circumdati</taxon>
    </lineage>
</organism>
<dbReference type="AlphaFoldDB" id="A0A318ZSY8"/>
<dbReference type="InterPro" id="IPR036397">
    <property type="entry name" value="RNaseH_sf"/>
</dbReference>
<name>A0A318ZSY8_9EURO</name>
<keyword evidence="2" id="KW-0378">Hydrolase</keyword>
<dbReference type="GO" id="GO:0005634">
    <property type="term" value="C:nucleus"/>
    <property type="evidence" value="ECO:0007669"/>
    <property type="project" value="TreeGrafter"/>
</dbReference>
<sequence>GLQRVAYLAVVDFLTGEVLINQYVKPSGRVTHWNSRITGITLKDMNAAVRSGAAFRDWQAAREAVWDYVDSDTVLIGQTLHNDLHALGMVHFRVVDTALLTAEAVFSGWEDSTRYPRLWSLKKLAWAMLGRQIQARSAGHSALEDALATRDVLIHCLENPVELRKWACEGRREYWDSGDGRLGMTSAVPIVAGDGLEDKSEDSSSSSGSRLWSDFSEDYL</sequence>
<dbReference type="OrthoDB" id="16516at2759"/>
<accession>A0A318ZSY8</accession>
<protein>
    <recommendedName>
        <fullName evidence="5">Exonuclease domain-containing protein</fullName>
    </recommendedName>
</protein>
<dbReference type="GO" id="GO:0004527">
    <property type="term" value="F:exonuclease activity"/>
    <property type="evidence" value="ECO:0007669"/>
    <property type="project" value="UniProtKB-KW"/>
</dbReference>
<keyword evidence="1" id="KW-0540">Nuclease</keyword>
<dbReference type="SMART" id="SM00479">
    <property type="entry name" value="EXOIII"/>
    <property type="match status" value="1"/>
</dbReference>
<dbReference type="RefSeq" id="XP_025429160.1">
    <property type="nucleotide sequence ID" value="XM_025578675.1"/>
</dbReference>
<keyword evidence="3" id="KW-0269">Exonuclease</keyword>
<gene>
    <name evidence="6" type="ORF">BP01DRAFT_403198</name>
</gene>
<dbReference type="CDD" id="cd06137">
    <property type="entry name" value="DEDDh_RNase"/>
    <property type="match status" value="1"/>
</dbReference>
<evidence type="ECO:0000256" key="3">
    <source>
        <dbReference type="ARBA" id="ARBA00022839"/>
    </source>
</evidence>
<evidence type="ECO:0000256" key="4">
    <source>
        <dbReference type="SAM" id="MobiDB-lite"/>
    </source>
</evidence>
<feature type="compositionally biased region" description="Low complexity" evidence="4">
    <location>
        <begin position="203"/>
        <end position="214"/>
    </location>
</feature>
<dbReference type="InterPro" id="IPR012337">
    <property type="entry name" value="RNaseH-like_sf"/>
</dbReference>
<proteinExistence type="predicted"/>
<dbReference type="Proteomes" id="UP000248349">
    <property type="component" value="Unassembled WGS sequence"/>
</dbReference>
<keyword evidence="7" id="KW-1185">Reference proteome</keyword>
<evidence type="ECO:0000313" key="7">
    <source>
        <dbReference type="Proteomes" id="UP000248349"/>
    </source>
</evidence>
<evidence type="ECO:0000256" key="2">
    <source>
        <dbReference type="ARBA" id="ARBA00022801"/>
    </source>
</evidence>
<dbReference type="Gene3D" id="3.30.420.10">
    <property type="entry name" value="Ribonuclease H-like superfamily/Ribonuclease H"/>
    <property type="match status" value="1"/>
</dbReference>
<dbReference type="SUPFAM" id="SSF53098">
    <property type="entry name" value="Ribonuclease H-like"/>
    <property type="match status" value="1"/>
</dbReference>
<dbReference type="PANTHER" id="PTHR12801">
    <property type="entry name" value="RNA EXONUCLEASE REXO1 / RECO3 FAMILY MEMBER-RELATED"/>
    <property type="match status" value="1"/>
</dbReference>
<dbReference type="PANTHER" id="PTHR12801:SF114">
    <property type="entry name" value="EXONUCLEASE, PUTATIVE (AFU_ORTHOLOGUE AFUA_7G00870)-RELATED"/>
    <property type="match status" value="1"/>
</dbReference>
<evidence type="ECO:0000313" key="6">
    <source>
        <dbReference type="EMBL" id="PYH43178.1"/>
    </source>
</evidence>
<dbReference type="GO" id="GO:0000027">
    <property type="term" value="P:ribosomal large subunit assembly"/>
    <property type="evidence" value="ECO:0007669"/>
    <property type="project" value="TreeGrafter"/>
</dbReference>
<feature type="non-terminal residue" evidence="6">
    <location>
        <position position="1"/>
    </location>
</feature>
<evidence type="ECO:0000256" key="1">
    <source>
        <dbReference type="ARBA" id="ARBA00022722"/>
    </source>
</evidence>
<dbReference type="GO" id="GO:0006364">
    <property type="term" value="P:rRNA processing"/>
    <property type="evidence" value="ECO:0007669"/>
    <property type="project" value="TreeGrafter"/>
</dbReference>
<reference evidence="6 7" key="1">
    <citation type="submission" date="2016-12" db="EMBL/GenBank/DDBJ databases">
        <title>The genomes of Aspergillus section Nigri reveals drivers in fungal speciation.</title>
        <authorList>
            <consortium name="DOE Joint Genome Institute"/>
            <person name="Vesth T.C."/>
            <person name="Nybo J."/>
            <person name="Theobald S."/>
            <person name="Brandl J."/>
            <person name="Frisvad J.C."/>
            <person name="Nielsen K.F."/>
            <person name="Lyhne E.K."/>
            <person name="Kogle M.E."/>
            <person name="Kuo A."/>
            <person name="Riley R."/>
            <person name="Clum A."/>
            <person name="Nolan M."/>
            <person name="Lipzen A."/>
            <person name="Salamov A."/>
            <person name="Henrissat B."/>
            <person name="Wiebenga A."/>
            <person name="De Vries R.P."/>
            <person name="Grigoriev I.V."/>
            <person name="Mortensen U.H."/>
            <person name="Andersen M.R."/>
            <person name="Baker S.E."/>
        </authorList>
    </citation>
    <scope>NUCLEOTIDE SEQUENCE [LARGE SCALE GENOMIC DNA]</scope>
    <source>
        <strain evidence="6 7">JOP 1030-1</strain>
    </source>
</reference>
<feature type="region of interest" description="Disordered" evidence="4">
    <location>
        <begin position="195"/>
        <end position="220"/>
    </location>
</feature>
<evidence type="ECO:0000259" key="5">
    <source>
        <dbReference type="SMART" id="SM00479"/>
    </source>
</evidence>
<dbReference type="STRING" id="1450539.A0A318ZSY8"/>
<dbReference type="GeneID" id="37079904"/>
<dbReference type="GO" id="GO:0003676">
    <property type="term" value="F:nucleic acid binding"/>
    <property type="evidence" value="ECO:0007669"/>
    <property type="project" value="InterPro"/>
</dbReference>
<feature type="domain" description="Exonuclease" evidence="5">
    <location>
        <begin position="1"/>
        <end position="162"/>
    </location>
</feature>
<dbReference type="Pfam" id="PF00929">
    <property type="entry name" value="RNase_T"/>
    <property type="match status" value="1"/>
</dbReference>